<dbReference type="EMBL" id="WHUF01000002">
    <property type="protein sequence ID" value="MQA19339.1"/>
    <property type="molecule type" value="Genomic_DNA"/>
</dbReference>
<dbReference type="InterPro" id="IPR007197">
    <property type="entry name" value="rSAM"/>
</dbReference>
<accession>A0A843S5C1</accession>
<dbReference type="InterPro" id="IPR058240">
    <property type="entry name" value="rSAM_sf"/>
</dbReference>
<dbReference type="NCBIfam" id="NF033668">
    <property type="entry name" value="rSAM_PA0069"/>
    <property type="match status" value="1"/>
</dbReference>
<evidence type="ECO:0000256" key="2">
    <source>
        <dbReference type="ARBA" id="ARBA00023004"/>
    </source>
</evidence>
<protein>
    <submittedName>
        <fullName evidence="5">PA0069 family radical SAM protein</fullName>
    </submittedName>
</protein>
<feature type="domain" description="Radical SAM core" evidence="4">
    <location>
        <begin position="63"/>
        <end position="296"/>
    </location>
</feature>
<sequence>MSHDPLINIKGRGALSNGRARFEEWARESDPEYQNLDENGALVETKIRTTIWLQEAKSIISRNTSPDIPFDYSINPFQGCEHGCIYCFARPTHAYIGLSPGLDFESKVFAKVNSADLLRKELSSKSYVPKVIVLGANTDPYQPAEKELRITRRILETLEEFNNPVSITTKSGLVVRDSDILERMAEKGLARVFVSVTSLRNEISRTLEPRASVPKRRLDAVKKLSDIGIPVGVLIAPVIPAITDEELEAIVAAAANAGATTAAYILLRLPLEVADLFKEWLSIHYPQRAKHVLSILSQMRGGNLYDSRFGKRMKGTGVFADLLRDRFHLACKKNFLNLERKDLRLDLFSLPNTGSQQMSLF</sequence>
<reference evidence="5 6" key="1">
    <citation type="submission" date="2019-10" db="EMBL/GenBank/DDBJ databases">
        <title>Two novel species isolated from a subtropical stream in China.</title>
        <authorList>
            <person name="Lu H."/>
        </authorList>
    </citation>
    <scope>NUCLEOTIDE SEQUENCE [LARGE SCALE GENOMIC DNA]</scope>
    <source>
        <strain evidence="5 6">FT103W</strain>
    </source>
</reference>
<organism evidence="5 6">
    <name type="scientific">Rugamonas rivuli</name>
    <dbReference type="NCBI Taxonomy" id="2743358"/>
    <lineage>
        <taxon>Bacteria</taxon>
        <taxon>Pseudomonadati</taxon>
        <taxon>Pseudomonadota</taxon>
        <taxon>Betaproteobacteria</taxon>
        <taxon>Burkholderiales</taxon>
        <taxon>Oxalobacteraceae</taxon>
        <taxon>Telluria group</taxon>
        <taxon>Rugamonas</taxon>
    </lineage>
</organism>
<comment type="caution">
    <text evidence="5">The sequence shown here is derived from an EMBL/GenBank/DDBJ whole genome shotgun (WGS) entry which is preliminary data.</text>
</comment>
<dbReference type="Proteomes" id="UP000444318">
    <property type="component" value="Unassembled WGS sequence"/>
</dbReference>
<proteinExistence type="predicted"/>
<dbReference type="SFLD" id="SFLDG01084">
    <property type="entry name" value="Uncharacterised_Radical_SAM_Su"/>
    <property type="match status" value="1"/>
</dbReference>
<dbReference type="SUPFAM" id="SSF102114">
    <property type="entry name" value="Radical SAM enzymes"/>
    <property type="match status" value="1"/>
</dbReference>
<keyword evidence="1" id="KW-0479">Metal-binding</keyword>
<dbReference type="CDD" id="cd01335">
    <property type="entry name" value="Radical_SAM"/>
    <property type="match status" value="1"/>
</dbReference>
<dbReference type="AlphaFoldDB" id="A0A843S5C1"/>
<keyword evidence="2" id="KW-0408">Iron</keyword>
<dbReference type="SMART" id="SM00729">
    <property type="entry name" value="Elp3"/>
    <property type="match status" value="1"/>
</dbReference>
<dbReference type="GO" id="GO:0051536">
    <property type="term" value="F:iron-sulfur cluster binding"/>
    <property type="evidence" value="ECO:0007669"/>
    <property type="project" value="UniProtKB-KW"/>
</dbReference>
<dbReference type="RefSeq" id="WP_152803059.1">
    <property type="nucleotide sequence ID" value="NZ_WHUF01000002.1"/>
</dbReference>
<dbReference type="InterPro" id="IPR006638">
    <property type="entry name" value="Elp3/MiaA/NifB-like_rSAM"/>
</dbReference>
<dbReference type="GO" id="GO:0046872">
    <property type="term" value="F:metal ion binding"/>
    <property type="evidence" value="ECO:0007669"/>
    <property type="project" value="UniProtKB-KW"/>
</dbReference>
<dbReference type="PANTHER" id="PTHR43432:SF3">
    <property type="entry name" value="SLR0285 PROTEIN"/>
    <property type="match status" value="1"/>
</dbReference>
<keyword evidence="6" id="KW-1185">Reference proteome</keyword>
<evidence type="ECO:0000259" key="4">
    <source>
        <dbReference type="PROSITE" id="PS51918"/>
    </source>
</evidence>
<evidence type="ECO:0000313" key="6">
    <source>
        <dbReference type="Proteomes" id="UP000444318"/>
    </source>
</evidence>
<evidence type="ECO:0000313" key="5">
    <source>
        <dbReference type="EMBL" id="MQA19339.1"/>
    </source>
</evidence>
<name>A0A843S5C1_9BURK</name>
<keyword evidence="3" id="KW-0411">Iron-sulfur</keyword>
<dbReference type="GO" id="GO:0003824">
    <property type="term" value="F:catalytic activity"/>
    <property type="evidence" value="ECO:0007669"/>
    <property type="project" value="InterPro"/>
</dbReference>
<gene>
    <name evidence="5" type="ORF">GEV01_07405</name>
</gene>
<evidence type="ECO:0000256" key="3">
    <source>
        <dbReference type="ARBA" id="ARBA00023014"/>
    </source>
</evidence>
<dbReference type="SFLD" id="SFLDS00029">
    <property type="entry name" value="Radical_SAM"/>
    <property type="match status" value="1"/>
</dbReference>
<dbReference type="Gene3D" id="3.80.30.30">
    <property type="match status" value="1"/>
</dbReference>
<dbReference type="Pfam" id="PF04055">
    <property type="entry name" value="Radical_SAM"/>
    <property type="match status" value="1"/>
</dbReference>
<dbReference type="InterPro" id="IPR040086">
    <property type="entry name" value="MJ0683-like"/>
</dbReference>
<dbReference type="PANTHER" id="PTHR43432">
    <property type="entry name" value="SLR0285 PROTEIN"/>
    <property type="match status" value="1"/>
</dbReference>
<evidence type="ECO:0000256" key="1">
    <source>
        <dbReference type="ARBA" id="ARBA00022723"/>
    </source>
</evidence>
<dbReference type="PROSITE" id="PS51918">
    <property type="entry name" value="RADICAL_SAM"/>
    <property type="match status" value="1"/>
</dbReference>